<gene>
    <name evidence="3" type="ORF">SAMN05660652_00547</name>
</gene>
<dbReference type="AlphaFoldDB" id="A0A1G7WK44"/>
<evidence type="ECO:0000256" key="1">
    <source>
        <dbReference type="ARBA" id="ARBA00022801"/>
    </source>
</evidence>
<name>A0A1G7WK44_9RHOO</name>
<sequence>MSALQTLDVITLWPDAVGPGSEQLSIRETVTERSCHPCWPDRILTGITRPRLTAFVPRKPNGAAVIVAPGGAYGRIVLDKESAEMALWLNTLGVTALLMHYRLPAEGHADGPDAPFADAQRAIRVLRQNAGDWGLDPARIGFLGCSAGGHLGAMLGTQFDRPVGRRIDDLAAFSARPDFMLLLYPVISMTDPHAHCESRDNLLGSSPSPARIHRHSAENGLRPETPPCFLAVADDDAVVPAENSRLFKAAALAAGVDCTLHRFNRGGHGFGIRDARDTPAHGWTTLAAEWLAAHGFLANERNAE</sequence>
<dbReference type="PANTHER" id="PTHR48081">
    <property type="entry name" value="AB HYDROLASE SUPERFAMILY PROTEIN C4A8.06C"/>
    <property type="match status" value="1"/>
</dbReference>
<evidence type="ECO:0000313" key="3">
    <source>
        <dbReference type="EMBL" id="SDG72371.1"/>
    </source>
</evidence>
<organism evidence="3 4">
    <name type="scientific">Propionivibrio dicarboxylicus</name>
    <dbReference type="NCBI Taxonomy" id="83767"/>
    <lineage>
        <taxon>Bacteria</taxon>
        <taxon>Pseudomonadati</taxon>
        <taxon>Pseudomonadota</taxon>
        <taxon>Betaproteobacteria</taxon>
        <taxon>Rhodocyclales</taxon>
        <taxon>Rhodocyclaceae</taxon>
        <taxon>Propionivibrio</taxon>
    </lineage>
</organism>
<dbReference type="Gene3D" id="3.40.50.1820">
    <property type="entry name" value="alpha/beta hydrolase"/>
    <property type="match status" value="1"/>
</dbReference>
<proteinExistence type="predicted"/>
<dbReference type="OrthoDB" id="9771666at2"/>
<feature type="domain" description="BD-FAE-like" evidence="2">
    <location>
        <begin position="64"/>
        <end position="249"/>
    </location>
</feature>
<dbReference type="Pfam" id="PF20434">
    <property type="entry name" value="BD-FAE"/>
    <property type="match status" value="1"/>
</dbReference>
<keyword evidence="1" id="KW-0378">Hydrolase</keyword>
<dbReference type="STRING" id="83767.SAMN05660652_00547"/>
<dbReference type="InterPro" id="IPR050300">
    <property type="entry name" value="GDXG_lipolytic_enzyme"/>
</dbReference>
<dbReference type="Proteomes" id="UP000198607">
    <property type="component" value="Unassembled WGS sequence"/>
</dbReference>
<dbReference type="GO" id="GO:0016787">
    <property type="term" value="F:hydrolase activity"/>
    <property type="evidence" value="ECO:0007669"/>
    <property type="project" value="UniProtKB-KW"/>
</dbReference>
<dbReference type="RefSeq" id="WP_091932948.1">
    <property type="nucleotide sequence ID" value="NZ_FNCY01000001.1"/>
</dbReference>
<dbReference type="InterPro" id="IPR029058">
    <property type="entry name" value="AB_hydrolase_fold"/>
</dbReference>
<protein>
    <submittedName>
        <fullName evidence="3">Acetyl esterase/lipase</fullName>
    </submittedName>
</protein>
<dbReference type="SUPFAM" id="SSF53474">
    <property type="entry name" value="alpha/beta-Hydrolases"/>
    <property type="match status" value="1"/>
</dbReference>
<accession>A0A1G7WK44</accession>
<dbReference type="InterPro" id="IPR049492">
    <property type="entry name" value="BD-FAE-like_dom"/>
</dbReference>
<reference evidence="3 4" key="1">
    <citation type="submission" date="2016-10" db="EMBL/GenBank/DDBJ databases">
        <authorList>
            <person name="de Groot N.N."/>
        </authorList>
    </citation>
    <scope>NUCLEOTIDE SEQUENCE [LARGE SCALE GENOMIC DNA]</scope>
    <source>
        <strain evidence="3 4">DSM 5885</strain>
    </source>
</reference>
<evidence type="ECO:0000259" key="2">
    <source>
        <dbReference type="Pfam" id="PF20434"/>
    </source>
</evidence>
<keyword evidence="4" id="KW-1185">Reference proteome</keyword>
<dbReference type="EMBL" id="FNCY01000001">
    <property type="protein sequence ID" value="SDG72371.1"/>
    <property type="molecule type" value="Genomic_DNA"/>
</dbReference>
<evidence type="ECO:0000313" key="4">
    <source>
        <dbReference type="Proteomes" id="UP000198607"/>
    </source>
</evidence>
<dbReference type="PANTHER" id="PTHR48081:SF6">
    <property type="entry name" value="PEPTIDASE S9 PROLYL OLIGOPEPTIDASE CATALYTIC DOMAIN-CONTAINING PROTEIN"/>
    <property type="match status" value="1"/>
</dbReference>